<dbReference type="InterPro" id="IPR027417">
    <property type="entry name" value="P-loop_NTPase"/>
</dbReference>
<dbReference type="Proteomes" id="UP000182589">
    <property type="component" value="Unassembled WGS sequence"/>
</dbReference>
<sequence>MIAVGLRESLQRELTGRVERVEDWRDLEMRQVDAFLLDAKHVPETELYEIRGQFPDASITYVVDEFTTALTAFAAAHQIRLVHPTRLASYLDEEMGQHASTPILAFWGVYPRLGTTTIALAVAHVLAAQHGKSVGVLGLNAYDPGTAMVPGAEHHLDDILSYLAQQKLDPENLQAAMEPVLRAKYLPGLQNQTRALAVMPEHVRHLLHVARSQFEVLVLDVGSALNTALALEGLQAATHRYVIANDLVATQRQLLRQMDYILRPLGVEPSDLMLIGSQVHGKGGLAKAVGLMQVTSLPYYPSIDLFAEQSPEPMKVFLAEKTFRKAVETLAQSAVTLPAITEVAESVRA</sequence>
<proteinExistence type="predicted"/>
<dbReference type="SUPFAM" id="SSF52540">
    <property type="entry name" value="P-loop containing nucleoside triphosphate hydrolases"/>
    <property type="match status" value="1"/>
</dbReference>
<dbReference type="EMBL" id="FNOJ01000023">
    <property type="protein sequence ID" value="SDW94616.1"/>
    <property type="molecule type" value="Genomic_DNA"/>
</dbReference>
<keyword evidence="2" id="KW-1185">Reference proteome</keyword>
<accession>A0A1H2XPF1</accession>
<dbReference type="Gene3D" id="3.40.50.300">
    <property type="entry name" value="P-loop containing nucleotide triphosphate hydrolases"/>
    <property type="match status" value="1"/>
</dbReference>
<organism evidence="1 2">
    <name type="scientific">Alicyclobacillus hesperidum</name>
    <dbReference type="NCBI Taxonomy" id="89784"/>
    <lineage>
        <taxon>Bacteria</taxon>
        <taxon>Bacillati</taxon>
        <taxon>Bacillota</taxon>
        <taxon>Bacilli</taxon>
        <taxon>Bacillales</taxon>
        <taxon>Alicyclobacillaceae</taxon>
        <taxon>Alicyclobacillus</taxon>
    </lineage>
</organism>
<protein>
    <recommendedName>
        <fullName evidence="3">MinD-like ATPase involved in chromosome partitioning or flagellar assembly</fullName>
    </recommendedName>
</protein>
<evidence type="ECO:0000313" key="2">
    <source>
        <dbReference type="Proteomes" id="UP000182589"/>
    </source>
</evidence>
<name>A0A1H2XPF1_9BACL</name>
<dbReference type="STRING" id="89784.SAMN04489725_12321"/>
<dbReference type="AlphaFoldDB" id="A0A1H2XPF1"/>
<evidence type="ECO:0008006" key="3">
    <source>
        <dbReference type="Google" id="ProtNLM"/>
    </source>
</evidence>
<dbReference type="RefSeq" id="WP_074693719.1">
    <property type="nucleotide sequence ID" value="NZ_FNOJ01000023.1"/>
</dbReference>
<gene>
    <name evidence="1" type="ORF">SAMN04489725_12321</name>
</gene>
<reference evidence="2" key="1">
    <citation type="submission" date="2016-10" db="EMBL/GenBank/DDBJ databases">
        <authorList>
            <person name="Varghese N."/>
        </authorList>
    </citation>
    <scope>NUCLEOTIDE SEQUENCE [LARGE SCALE GENOMIC DNA]</scope>
    <source>
        <strain evidence="2">DSM 12489</strain>
    </source>
</reference>
<evidence type="ECO:0000313" key="1">
    <source>
        <dbReference type="EMBL" id="SDW94616.1"/>
    </source>
</evidence>